<organism evidence="2 3">
    <name type="scientific">Paramagnetospirillum magneticum (strain ATCC 700264 / AMB-1)</name>
    <name type="common">Magnetospirillum magneticum</name>
    <dbReference type="NCBI Taxonomy" id="342108"/>
    <lineage>
        <taxon>Bacteria</taxon>
        <taxon>Pseudomonadati</taxon>
        <taxon>Pseudomonadota</taxon>
        <taxon>Alphaproteobacteria</taxon>
        <taxon>Rhodospirillales</taxon>
        <taxon>Magnetospirillaceae</taxon>
        <taxon>Paramagnetospirillum</taxon>
    </lineage>
</organism>
<reference evidence="2 3" key="1">
    <citation type="journal article" date="2005" name="DNA Res.">
        <title>Complete genome sequence of the facultative anaerobic magnetotactic bacterium Magnetospirillum sp. strain AMB-1.</title>
        <authorList>
            <person name="Matsunaga T."/>
            <person name="Okamura Y."/>
            <person name="Fukuda Y."/>
            <person name="Wahyudi A.T."/>
            <person name="Murase Y."/>
            <person name="Takeyama H."/>
        </authorList>
    </citation>
    <scope>NUCLEOTIDE SEQUENCE [LARGE SCALE GENOMIC DNA]</scope>
    <source>
        <strain evidence="3">ATCC 700264 / AMB-1</strain>
    </source>
</reference>
<evidence type="ECO:0000313" key="3">
    <source>
        <dbReference type="Proteomes" id="UP000007058"/>
    </source>
</evidence>
<dbReference type="EMBL" id="AP007255">
    <property type="protein sequence ID" value="BAE50774.1"/>
    <property type="molecule type" value="Genomic_DNA"/>
</dbReference>
<evidence type="ECO:0000256" key="1">
    <source>
        <dbReference type="SAM" id="MobiDB-lite"/>
    </source>
</evidence>
<feature type="compositionally biased region" description="Basic and acidic residues" evidence="1">
    <location>
        <begin position="40"/>
        <end position="65"/>
    </location>
</feature>
<proteinExistence type="predicted"/>
<accession>Q2W5V1</accession>
<evidence type="ECO:0008006" key="4">
    <source>
        <dbReference type="Google" id="ProtNLM"/>
    </source>
</evidence>
<dbReference type="HOGENOM" id="CLU_187649_1_1_5"/>
<keyword evidence="3" id="KW-1185">Reference proteome</keyword>
<dbReference type="Pfam" id="PF13770">
    <property type="entry name" value="DUF4169"/>
    <property type="match status" value="1"/>
</dbReference>
<gene>
    <name evidence="2" type="ordered locus">amb1970</name>
</gene>
<evidence type="ECO:0000313" key="2">
    <source>
        <dbReference type="EMBL" id="BAE50774.1"/>
    </source>
</evidence>
<dbReference type="AlphaFoldDB" id="Q2W5V1"/>
<dbReference type="Proteomes" id="UP000007058">
    <property type="component" value="Chromosome"/>
</dbReference>
<dbReference type="InterPro" id="IPR025227">
    <property type="entry name" value="DUF4169"/>
</dbReference>
<dbReference type="KEGG" id="mag:amb1970"/>
<feature type="compositionally biased region" description="Basic and acidic residues" evidence="1">
    <location>
        <begin position="22"/>
        <end position="31"/>
    </location>
</feature>
<sequence>MARGEVIVADIVNLNKVRKARAKAEAEETARNNRVRFGRTRQEKEAARKEAERKDRDMDGKQLDE</sequence>
<feature type="region of interest" description="Disordered" evidence="1">
    <location>
        <begin position="21"/>
        <end position="65"/>
    </location>
</feature>
<name>Q2W5V1_PARM1</name>
<protein>
    <recommendedName>
        <fullName evidence="4">DUF4169 domain-containing protein</fullName>
    </recommendedName>
</protein>